<proteinExistence type="predicted"/>
<name>A0A511KBD4_RHOTO</name>
<accession>A0A511KBD4</accession>
<dbReference type="InterPro" id="IPR052276">
    <property type="entry name" value="Diphthamide-biosynth_chaperone"/>
</dbReference>
<dbReference type="InterPro" id="IPR036869">
    <property type="entry name" value="J_dom_sf"/>
</dbReference>
<dbReference type="Gene3D" id="1.10.287.110">
    <property type="entry name" value="DnaJ domain"/>
    <property type="match status" value="1"/>
</dbReference>
<evidence type="ECO:0000259" key="2">
    <source>
        <dbReference type="PROSITE" id="PS50076"/>
    </source>
</evidence>
<dbReference type="PANTHER" id="PTHR44240">
    <property type="entry name" value="DNAJ DOMAIN (PROKARYOTIC HEAT SHOCK PROTEIN)-RELATED"/>
    <property type="match status" value="1"/>
</dbReference>
<dbReference type="PANTHER" id="PTHR44240:SF10">
    <property type="entry name" value="J DOMAIN-CONTAINING PROTEIN"/>
    <property type="match status" value="1"/>
</dbReference>
<dbReference type="SUPFAM" id="SSF46565">
    <property type="entry name" value="Chaperone J-domain"/>
    <property type="match status" value="1"/>
</dbReference>
<dbReference type="EMBL" id="BJWK01000003">
    <property type="protein sequence ID" value="GEM07690.1"/>
    <property type="molecule type" value="Genomic_DNA"/>
</dbReference>
<feature type="compositionally biased region" description="Acidic residues" evidence="1">
    <location>
        <begin position="113"/>
        <end position="134"/>
    </location>
</feature>
<dbReference type="PROSITE" id="PS50076">
    <property type="entry name" value="DNAJ_2"/>
    <property type="match status" value="1"/>
</dbReference>
<dbReference type="PRINTS" id="PR00625">
    <property type="entry name" value="JDOMAIN"/>
</dbReference>
<dbReference type="CDD" id="cd06257">
    <property type="entry name" value="DnaJ"/>
    <property type="match status" value="1"/>
</dbReference>
<sequence length="134" mass="15588">MAQEQKEREERDERRSREQEGKDERRRREKAARETNHYTVLGIAFGATQAQIRIAYRKRALETHPDKGGCEEKFKKVQAAYEALCSKRKKNGGGSDDGGRKSYSRSYPNRYDTDEDESSDEYDSDDNEYDSGDF</sequence>
<reference evidence="3 4" key="1">
    <citation type="submission" date="2019-07" db="EMBL/GenBank/DDBJ databases">
        <title>Rhodotorula toruloides NBRC10032 genome sequencing.</title>
        <authorList>
            <person name="Shida Y."/>
            <person name="Takaku H."/>
            <person name="Ogasawara W."/>
            <person name="Mori K."/>
        </authorList>
    </citation>
    <scope>NUCLEOTIDE SEQUENCE [LARGE SCALE GENOMIC DNA]</scope>
    <source>
        <strain evidence="3 4">NBRC10032</strain>
    </source>
</reference>
<feature type="domain" description="J" evidence="2">
    <location>
        <begin position="36"/>
        <end position="107"/>
    </location>
</feature>
<dbReference type="Pfam" id="PF00226">
    <property type="entry name" value="DnaJ"/>
    <property type="match status" value="1"/>
</dbReference>
<evidence type="ECO:0000313" key="3">
    <source>
        <dbReference type="EMBL" id="GEM07690.1"/>
    </source>
</evidence>
<protein>
    <recommendedName>
        <fullName evidence="2">J domain-containing protein</fullName>
    </recommendedName>
</protein>
<feature type="region of interest" description="Disordered" evidence="1">
    <location>
        <begin position="1"/>
        <end position="44"/>
    </location>
</feature>
<dbReference type="SMART" id="SM00271">
    <property type="entry name" value="DnaJ"/>
    <property type="match status" value="1"/>
</dbReference>
<dbReference type="Proteomes" id="UP000321518">
    <property type="component" value="Unassembled WGS sequence"/>
</dbReference>
<evidence type="ECO:0000313" key="4">
    <source>
        <dbReference type="Proteomes" id="UP000321518"/>
    </source>
</evidence>
<organism evidence="3 4">
    <name type="scientific">Rhodotorula toruloides</name>
    <name type="common">Yeast</name>
    <name type="synonym">Rhodosporidium toruloides</name>
    <dbReference type="NCBI Taxonomy" id="5286"/>
    <lineage>
        <taxon>Eukaryota</taxon>
        <taxon>Fungi</taxon>
        <taxon>Dikarya</taxon>
        <taxon>Basidiomycota</taxon>
        <taxon>Pucciniomycotina</taxon>
        <taxon>Microbotryomycetes</taxon>
        <taxon>Sporidiobolales</taxon>
        <taxon>Sporidiobolaceae</taxon>
        <taxon>Rhodotorula</taxon>
    </lineage>
</organism>
<gene>
    <name evidence="3" type="ORF">Rt10032_c03g1707</name>
</gene>
<dbReference type="OrthoDB" id="10250354at2759"/>
<feature type="compositionally biased region" description="Basic and acidic residues" evidence="1">
    <location>
        <begin position="1"/>
        <end position="36"/>
    </location>
</feature>
<feature type="region of interest" description="Disordered" evidence="1">
    <location>
        <begin position="85"/>
        <end position="134"/>
    </location>
</feature>
<dbReference type="InterPro" id="IPR001623">
    <property type="entry name" value="DnaJ_domain"/>
</dbReference>
<dbReference type="AlphaFoldDB" id="A0A511KBD4"/>
<comment type="caution">
    <text evidence="3">The sequence shown here is derived from an EMBL/GenBank/DDBJ whole genome shotgun (WGS) entry which is preliminary data.</text>
</comment>
<evidence type="ECO:0000256" key="1">
    <source>
        <dbReference type="SAM" id="MobiDB-lite"/>
    </source>
</evidence>